<dbReference type="OrthoDB" id="6421542at2759"/>
<dbReference type="Proteomes" id="UP000887013">
    <property type="component" value="Unassembled WGS sequence"/>
</dbReference>
<gene>
    <name evidence="1" type="primary">AVEN_257409_1</name>
    <name evidence="1" type="ORF">NPIL_112431</name>
</gene>
<accession>A0A8X6TFF7</accession>
<dbReference type="EMBL" id="BMAW01057178">
    <property type="protein sequence ID" value="GFT09429.1"/>
    <property type="molecule type" value="Genomic_DNA"/>
</dbReference>
<evidence type="ECO:0000313" key="2">
    <source>
        <dbReference type="Proteomes" id="UP000887013"/>
    </source>
</evidence>
<comment type="caution">
    <text evidence="1">The sequence shown here is derived from an EMBL/GenBank/DDBJ whole genome shotgun (WGS) entry which is preliminary data.</text>
</comment>
<proteinExistence type="predicted"/>
<sequence>MVKFQASVKLREAWRRAGIETQEDKIIEAGCGASTNVLGLAWDKDMIFFDFIKLINILANGYSTKRFILQILGRVFDPIGFLGPFIRLKILQKLLAAEIDWDDKLPF</sequence>
<reference evidence="1" key="1">
    <citation type="submission" date="2020-08" db="EMBL/GenBank/DDBJ databases">
        <title>Multicomponent nature underlies the extraordinary mechanical properties of spider dragline silk.</title>
        <authorList>
            <person name="Kono N."/>
            <person name="Nakamura H."/>
            <person name="Mori M."/>
            <person name="Yoshida Y."/>
            <person name="Ohtoshi R."/>
            <person name="Malay A.D."/>
            <person name="Moran D.A.P."/>
            <person name="Tomita M."/>
            <person name="Numata K."/>
            <person name="Arakawa K."/>
        </authorList>
    </citation>
    <scope>NUCLEOTIDE SEQUENCE</scope>
</reference>
<protein>
    <submittedName>
        <fullName evidence="1">Integrase catalytic domain-containing protein</fullName>
    </submittedName>
</protein>
<name>A0A8X6TFF7_NEPPI</name>
<organism evidence="1 2">
    <name type="scientific">Nephila pilipes</name>
    <name type="common">Giant wood spider</name>
    <name type="synonym">Nephila maculata</name>
    <dbReference type="NCBI Taxonomy" id="299642"/>
    <lineage>
        <taxon>Eukaryota</taxon>
        <taxon>Metazoa</taxon>
        <taxon>Ecdysozoa</taxon>
        <taxon>Arthropoda</taxon>
        <taxon>Chelicerata</taxon>
        <taxon>Arachnida</taxon>
        <taxon>Araneae</taxon>
        <taxon>Araneomorphae</taxon>
        <taxon>Entelegynae</taxon>
        <taxon>Araneoidea</taxon>
        <taxon>Nephilidae</taxon>
        <taxon>Nephila</taxon>
    </lineage>
</organism>
<dbReference type="AlphaFoldDB" id="A0A8X6TFF7"/>
<dbReference type="Pfam" id="PF05380">
    <property type="entry name" value="Peptidase_A17"/>
    <property type="match status" value="1"/>
</dbReference>
<evidence type="ECO:0000313" key="1">
    <source>
        <dbReference type="EMBL" id="GFT09429.1"/>
    </source>
</evidence>
<keyword evidence="2" id="KW-1185">Reference proteome</keyword>
<dbReference type="InterPro" id="IPR008042">
    <property type="entry name" value="Retrotrans_Pao"/>
</dbReference>